<feature type="repeat" description="ANK" evidence="3">
    <location>
        <begin position="154"/>
        <end position="186"/>
    </location>
</feature>
<dbReference type="PROSITE" id="PS50297">
    <property type="entry name" value="ANK_REP_REGION"/>
    <property type="match status" value="2"/>
</dbReference>
<dbReference type="GO" id="GO:0085020">
    <property type="term" value="P:protein K6-linked ubiquitination"/>
    <property type="evidence" value="ECO:0007669"/>
    <property type="project" value="TreeGrafter"/>
</dbReference>
<dbReference type="Proteomes" id="UP000594262">
    <property type="component" value="Unplaced"/>
</dbReference>
<dbReference type="AlphaFoldDB" id="A0A7M5VH64"/>
<evidence type="ECO:0000256" key="4">
    <source>
        <dbReference type="SAM" id="Coils"/>
    </source>
</evidence>
<dbReference type="GO" id="GO:0031436">
    <property type="term" value="C:BRCA1-BARD1 complex"/>
    <property type="evidence" value="ECO:0007669"/>
    <property type="project" value="TreeGrafter"/>
</dbReference>
<dbReference type="RefSeq" id="XP_066927758.1">
    <property type="nucleotide sequence ID" value="XM_067071657.1"/>
</dbReference>
<dbReference type="PANTHER" id="PTHR24171:SF9">
    <property type="entry name" value="ANKYRIN REPEAT DOMAIN-CONTAINING PROTEIN 39"/>
    <property type="match status" value="1"/>
</dbReference>
<dbReference type="Pfam" id="PF12796">
    <property type="entry name" value="Ank_2"/>
    <property type="match status" value="1"/>
</dbReference>
<dbReference type="GO" id="GO:0070531">
    <property type="term" value="C:BRCA1-A complex"/>
    <property type="evidence" value="ECO:0007669"/>
    <property type="project" value="TreeGrafter"/>
</dbReference>
<dbReference type="InterPro" id="IPR036770">
    <property type="entry name" value="Ankyrin_rpt-contain_sf"/>
</dbReference>
<dbReference type="EnsemblMetazoa" id="CLYHEMT012636.1">
    <property type="protein sequence ID" value="CLYHEMP012636.1"/>
    <property type="gene ID" value="CLYHEMG012636"/>
</dbReference>
<protein>
    <submittedName>
        <fullName evidence="5">Uncharacterized protein</fullName>
    </submittedName>
</protein>
<dbReference type="PROSITE" id="PS50088">
    <property type="entry name" value="ANK_REPEAT"/>
    <property type="match status" value="3"/>
</dbReference>
<dbReference type="GeneID" id="136815211"/>
<dbReference type="OrthoDB" id="539213at2759"/>
<evidence type="ECO:0000256" key="3">
    <source>
        <dbReference type="PROSITE-ProRule" id="PRU00023"/>
    </source>
</evidence>
<feature type="repeat" description="ANK" evidence="3">
    <location>
        <begin position="121"/>
        <end position="153"/>
    </location>
</feature>
<keyword evidence="4" id="KW-0175">Coiled coil</keyword>
<proteinExistence type="predicted"/>
<dbReference type="Pfam" id="PF00023">
    <property type="entry name" value="Ank"/>
    <property type="match status" value="1"/>
</dbReference>
<dbReference type="PANTHER" id="PTHR24171">
    <property type="entry name" value="ANKYRIN REPEAT DOMAIN-CONTAINING PROTEIN 39-RELATED"/>
    <property type="match status" value="1"/>
</dbReference>
<evidence type="ECO:0000313" key="5">
    <source>
        <dbReference type="EnsemblMetazoa" id="CLYHEMP012636.1"/>
    </source>
</evidence>
<dbReference type="GO" id="GO:0004842">
    <property type="term" value="F:ubiquitin-protein transferase activity"/>
    <property type="evidence" value="ECO:0007669"/>
    <property type="project" value="TreeGrafter"/>
</dbReference>
<feature type="repeat" description="ANK" evidence="3">
    <location>
        <begin position="88"/>
        <end position="120"/>
    </location>
</feature>
<keyword evidence="2 3" id="KW-0040">ANK repeat</keyword>
<feature type="coiled-coil region" evidence="4">
    <location>
        <begin position="3"/>
        <end position="30"/>
    </location>
</feature>
<dbReference type="SUPFAM" id="SSF48403">
    <property type="entry name" value="Ankyrin repeat"/>
    <property type="match status" value="1"/>
</dbReference>
<evidence type="ECO:0000313" key="6">
    <source>
        <dbReference type="Proteomes" id="UP000594262"/>
    </source>
</evidence>
<reference evidence="5" key="1">
    <citation type="submission" date="2021-01" db="UniProtKB">
        <authorList>
            <consortium name="EnsemblMetazoa"/>
        </authorList>
    </citation>
    <scope>IDENTIFICATION</scope>
</reference>
<accession>A0A7M5VH64</accession>
<evidence type="ECO:0000256" key="2">
    <source>
        <dbReference type="ARBA" id="ARBA00023043"/>
    </source>
</evidence>
<evidence type="ECO:0000256" key="1">
    <source>
        <dbReference type="ARBA" id="ARBA00022737"/>
    </source>
</evidence>
<organism evidence="5 6">
    <name type="scientific">Clytia hemisphaerica</name>
    <dbReference type="NCBI Taxonomy" id="252671"/>
    <lineage>
        <taxon>Eukaryota</taxon>
        <taxon>Metazoa</taxon>
        <taxon>Cnidaria</taxon>
        <taxon>Hydrozoa</taxon>
        <taxon>Hydroidolina</taxon>
        <taxon>Leptothecata</taxon>
        <taxon>Obeliida</taxon>
        <taxon>Clytiidae</taxon>
        <taxon>Clytia</taxon>
    </lineage>
</organism>
<keyword evidence="1" id="KW-0677">Repeat</keyword>
<name>A0A7M5VH64_9CNID</name>
<sequence length="237" mass="26319">MSEKNEKEELQKAKENFAKEQKLMKELIVKSEEHEQSVTVKTDRIKTTGRLYEDTITEDLHSTAGNGDIETLKFLLKKGLYVNSKDINGATPLFCACKENQLHAAVLLIGHGANVNSSCNEGCTPLMYAAWKGHAEIVSLLIKHQADVKAIDDNENTALHFAALGGQQLVCLLLRKAGANKGAKNKKKKTPSDNLETFSQELKVSLTSSFPMEPVHFEKSKSLFGMKRIAREFSKLD</sequence>
<dbReference type="InterPro" id="IPR002110">
    <property type="entry name" value="Ankyrin_rpt"/>
</dbReference>
<dbReference type="SMART" id="SM00248">
    <property type="entry name" value="ANK"/>
    <property type="match status" value="4"/>
</dbReference>
<dbReference type="Gene3D" id="1.25.40.20">
    <property type="entry name" value="Ankyrin repeat-containing domain"/>
    <property type="match status" value="2"/>
</dbReference>
<keyword evidence="6" id="KW-1185">Reference proteome</keyword>